<protein>
    <recommendedName>
        <fullName evidence="1">DUF4166 domain-containing protein</fullName>
    </recommendedName>
</protein>
<dbReference type="Pfam" id="PF13761">
    <property type="entry name" value="DUF4166"/>
    <property type="match status" value="1"/>
</dbReference>
<dbReference type="eggNOG" id="ENOG5030B54">
    <property type="taxonomic scope" value="Bacteria"/>
</dbReference>
<organism evidence="2 3">
    <name type="scientific">Asticcacaulis benevestitus DSM 16100 = ATCC BAA-896</name>
    <dbReference type="NCBI Taxonomy" id="1121022"/>
    <lineage>
        <taxon>Bacteria</taxon>
        <taxon>Pseudomonadati</taxon>
        <taxon>Pseudomonadota</taxon>
        <taxon>Alphaproteobacteria</taxon>
        <taxon>Caulobacterales</taxon>
        <taxon>Caulobacteraceae</taxon>
        <taxon>Asticcacaulis</taxon>
    </lineage>
</organism>
<evidence type="ECO:0000313" key="2">
    <source>
        <dbReference type="EMBL" id="ESQ84975.1"/>
    </source>
</evidence>
<dbReference type="InterPro" id="IPR025311">
    <property type="entry name" value="DUF4166"/>
</dbReference>
<dbReference type="AlphaFoldDB" id="V4PHX9"/>
<comment type="caution">
    <text evidence="2">The sequence shown here is derived from an EMBL/GenBank/DDBJ whole genome shotgun (WGS) entry which is preliminary data.</text>
</comment>
<dbReference type="Proteomes" id="UP000017837">
    <property type="component" value="Unassembled WGS sequence"/>
</dbReference>
<proteinExistence type="predicted"/>
<accession>V4PHX9</accession>
<dbReference type="PATRIC" id="fig|1121022.4.peg.3964"/>
<keyword evidence="3" id="KW-1185">Reference proteome</keyword>
<evidence type="ECO:0000313" key="3">
    <source>
        <dbReference type="Proteomes" id="UP000017837"/>
    </source>
</evidence>
<reference evidence="2 3" key="1">
    <citation type="journal article" date="2014" name="Nature">
        <title>Sequential evolution of bacterial morphology by co-option of a developmental regulator.</title>
        <authorList>
            <person name="Jiang C."/>
            <person name="Brown P.J."/>
            <person name="Ducret A."/>
            <person name="Brun Y.V."/>
        </authorList>
    </citation>
    <scope>NUCLEOTIDE SEQUENCE [LARGE SCALE GENOMIC DNA]</scope>
    <source>
        <strain evidence="2 3">DSM 16100</strain>
    </source>
</reference>
<dbReference type="STRING" id="1121022.GCA_000376105_03950"/>
<sequence length="206" mass="23558">MLAVRKSQVLQDEEGLLPRLLGDAWRRLHPSVQARFAHEPEQPILYDGVMETVHCSRAGWLFAQLTRLIGNPLTPRRGQNVPMQVRLTRREGGGVWWQRTYGFARPFTVVSAKRENARGQLCEYVGLGFGMRLRAYEKEGALHFTSERYFWELAGVQIPLPHWLSPGETHVSHTDLGGGAFLFTIAMDHRQLGRTFYQTGIFRQAL</sequence>
<name>V4PHX9_9CAUL</name>
<evidence type="ECO:0000259" key="1">
    <source>
        <dbReference type="Pfam" id="PF13761"/>
    </source>
</evidence>
<feature type="domain" description="DUF4166" evidence="1">
    <location>
        <begin position="28"/>
        <end position="202"/>
    </location>
</feature>
<dbReference type="EMBL" id="AWGB01000062">
    <property type="protein sequence ID" value="ESQ84975.1"/>
    <property type="molecule type" value="Genomic_DNA"/>
</dbReference>
<dbReference type="RefSeq" id="WP_018083634.1">
    <property type="nucleotide sequence ID" value="NZ_AQWM01000038.1"/>
</dbReference>
<gene>
    <name evidence="2" type="ORF">ABENE_19345</name>
</gene>